<name>A0A9P6XPF7_9FUNG</name>
<dbReference type="Proteomes" id="UP000740926">
    <property type="component" value="Unassembled WGS sequence"/>
</dbReference>
<keyword evidence="3" id="KW-1185">Reference proteome</keyword>
<proteinExistence type="predicted"/>
<gene>
    <name evidence="2" type="ORF">G6F50_017746</name>
</gene>
<organism evidence="2 3">
    <name type="scientific">Rhizopus delemar</name>
    <dbReference type="NCBI Taxonomy" id="936053"/>
    <lineage>
        <taxon>Eukaryota</taxon>
        <taxon>Fungi</taxon>
        <taxon>Fungi incertae sedis</taxon>
        <taxon>Mucoromycota</taxon>
        <taxon>Mucoromycotina</taxon>
        <taxon>Mucoromycetes</taxon>
        <taxon>Mucorales</taxon>
        <taxon>Mucorineae</taxon>
        <taxon>Rhizopodaceae</taxon>
        <taxon>Rhizopus</taxon>
    </lineage>
</organism>
<dbReference type="EMBL" id="JAANIU010013970">
    <property type="protein sequence ID" value="KAG1529808.1"/>
    <property type="molecule type" value="Genomic_DNA"/>
</dbReference>
<protein>
    <submittedName>
        <fullName evidence="2">Uncharacterized protein</fullName>
    </submittedName>
</protein>
<feature type="compositionally biased region" description="Low complexity" evidence="1">
    <location>
        <begin position="24"/>
        <end position="47"/>
    </location>
</feature>
<sequence length="69" mass="7326">MPAISLSVQRRIDASARLWALISQRPSSAASTSAPRPAPATRNPKTRQGSPSQRSQRAYSAAPTANPAR</sequence>
<accession>A0A9P6XPF7</accession>
<feature type="region of interest" description="Disordered" evidence="1">
    <location>
        <begin position="24"/>
        <end position="69"/>
    </location>
</feature>
<evidence type="ECO:0000313" key="3">
    <source>
        <dbReference type="Proteomes" id="UP000740926"/>
    </source>
</evidence>
<feature type="compositionally biased region" description="Polar residues" evidence="1">
    <location>
        <begin position="48"/>
        <end position="58"/>
    </location>
</feature>
<dbReference type="AlphaFoldDB" id="A0A9P6XPF7"/>
<comment type="caution">
    <text evidence="2">The sequence shown here is derived from an EMBL/GenBank/DDBJ whole genome shotgun (WGS) entry which is preliminary data.</text>
</comment>
<reference evidence="2 3" key="1">
    <citation type="journal article" date="2020" name="Microb. Genom.">
        <title>Genetic diversity of clinical and environmental Mucorales isolates obtained from an investigation of mucormycosis cases among solid organ transplant recipients.</title>
        <authorList>
            <person name="Nguyen M.H."/>
            <person name="Kaul D."/>
            <person name="Muto C."/>
            <person name="Cheng S.J."/>
            <person name="Richter R.A."/>
            <person name="Bruno V.M."/>
            <person name="Liu G."/>
            <person name="Beyhan S."/>
            <person name="Sundermann A.J."/>
            <person name="Mounaud S."/>
            <person name="Pasculle A.W."/>
            <person name="Nierman W.C."/>
            <person name="Driscoll E."/>
            <person name="Cumbie R."/>
            <person name="Clancy C.J."/>
            <person name="Dupont C.L."/>
        </authorList>
    </citation>
    <scope>NUCLEOTIDE SEQUENCE [LARGE SCALE GENOMIC DNA]</scope>
    <source>
        <strain evidence="2 3">GL24</strain>
    </source>
</reference>
<evidence type="ECO:0000256" key="1">
    <source>
        <dbReference type="SAM" id="MobiDB-lite"/>
    </source>
</evidence>
<evidence type="ECO:0000313" key="2">
    <source>
        <dbReference type="EMBL" id="KAG1529808.1"/>
    </source>
</evidence>